<evidence type="ECO:0000313" key="2">
    <source>
        <dbReference type="Proteomes" id="UP000479335"/>
    </source>
</evidence>
<dbReference type="InterPro" id="IPR052748">
    <property type="entry name" value="ISR_Activator"/>
</dbReference>
<dbReference type="Gene3D" id="1.25.40.10">
    <property type="entry name" value="Tetratricopeptide repeat domain"/>
    <property type="match status" value="1"/>
</dbReference>
<dbReference type="PANTHER" id="PTHR45011:SF1">
    <property type="entry name" value="DAP3-BINDING CELL DEATH ENHANCER 1"/>
    <property type="match status" value="1"/>
</dbReference>
<keyword evidence="2" id="KW-1185">Reference proteome</keyword>
<dbReference type="InterPro" id="IPR006597">
    <property type="entry name" value="Sel1-like"/>
</dbReference>
<evidence type="ECO:0008006" key="3">
    <source>
        <dbReference type="Google" id="ProtNLM"/>
    </source>
</evidence>
<dbReference type="Pfam" id="PF08238">
    <property type="entry name" value="Sel1"/>
    <property type="match status" value="2"/>
</dbReference>
<dbReference type="InterPro" id="IPR011990">
    <property type="entry name" value="TPR-like_helical_dom_sf"/>
</dbReference>
<comment type="caution">
    <text evidence="1">The sequence shown here is derived from an EMBL/GenBank/DDBJ whole genome shotgun (WGS) entry which is preliminary data.</text>
</comment>
<dbReference type="SMART" id="SM00671">
    <property type="entry name" value="SEL1"/>
    <property type="match status" value="1"/>
</dbReference>
<dbReference type="SUPFAM" id="SSF81901">
    <property type="entry name" value="HCP-like"/>
    <property type="match status" value="1"/>
</dbReference>
<protein>
    <recommendedName>
        <fullName evidence="3">Sel1 repeat family protein</fullName>
    </recommendedName>
</protein>
<dbReference type="AlphaFoldDB" id="A0A6L8KG98"/>
<dbReference type="EMBL" id="WWCN01000007">
    <property type="protein sequence ID" value="MYM23461.1"/>
    <property type="molecule type" value="Genomic_DNA"/>
</dbReference>
<accession>A0A6L8KG98</accession>
<dbReference type="PANTHER" id="PTHR45011">
    <property type="entry name" value="DAP3-BINDING CELL DEATH ENHANCER 1"/>
    <property type="match status" value="1"/>
</dbReference>
<gene>
    <name evidence="1" type="ORF">GTP46_12465</name>
</gene>
<organism evidence="1 2">
    <name type="scientific">Duganella flavida</name>
    <dbReference type="NCBI Taxonomy" id="2692175"/>
    <lineage>
        <taxon>Bacteria</taxon>
        <taxon>Pseudomonadati</taxon>
        <taxon>Pseudomonadota</taxon>
        <taxon>Betaproteobacteria</taxon>
        <taxon>Burkholderiales</taxon>
        <taxon>Oxalobacteraceae</taxon>
        <taxon>Telluria group</taxon>
        <taxon>Duganella</taxon>
    </lineage>
</organism>
<proteinExistence type="predicted"/>
<dbReference type="Proteomes" id="UP000479335">
    <property type="component" value="Unassembled WGS sequence"/>
</dbReference>
<name>A0A6L8KG98_9BURK</name>
<sequence length="148" mass="16655">MSLHRSQGREGEAAADLLKPHLDTQDAEALFLRSTFSLPNEESERRFEKRSLQFLKRSAELGYAPALYALGVCYAIGDLVLKDERQAAKYFKTAASLGYAKAKYEHGRNLPYGAQGDAQQVEIGWRLIREAAVDDVQDASEFMHKFAR</sequence>
<evidence type="ECO:0000313" key="1">
    <source>
        <dbReference type="EMBL" id="MYM23461.1"/>
    </source>
</evidence>
<reference evidence="1 2" key="1">
    <citation type="submission" date="2019-12" db="EMBL/GenBank/DDBJ databases">
        <title>Novel species isolated from a subtropical stream in China.</title>
        <authorList>
            <person name="Lu H."/>
        </authorList>
    </citation>
    <scope>NUCLEOTIDE SEQUENCE [LARGE SCALE GENOMIC DNA]</scope>
    <source>
        <strain evidence="1 2">FT135W</strain>
    </source>
</reference>